<dbReference type="Proteomes" id="UP001500051">
    <property type="component" value="Unassembled WGS sequence"/>
</dbReference>
<evidence type="ECO:0000256" key="1">
    <source>
        <dbReference type="SAM" id="MobiDB-lite"/>
    </source>
</evidence>
<dbReference type="EMBL" id="BAAAYX010000008">
    <property type="protein sequence ID" value="GAA3705034.1"/>
    <property type="molecule type" value="Genomic_DNA"/>
</dbReference>
<proteinExistence type="predicted"/>
<sequence length="112" mass="12033">MLSLADAVGNKVSALYSRAEARNYLDVDAIRGSGRFDDEQLVTAATERDPGFDVGMFAQQLAAASRLLPAQVSRYGVTPARLEGVKTRCTAWAQHTAPAAPPRHVQRAGPPR</sequence>
<comment type="caution">
    <text evidence="2">The sequence shown here is derived from an EMBL/GenBank/DDBJ whole genome shotgun (WGS) entry which is preliminary data.</text>
</comment>
<feature type="region of interest" description="Disordered" evidence="1">
    <location>
        <begin position="93"/>
        <end position="112"/>
    </location>
</feature>
<evidence type="ECO:0000313" key="3">
    <source>
        <dbReference type="Proteomes" id="UP001500051"/>
    </source>
</evidence>
<reference evidence="3" key="1">
    <citation type="journal article" date="2019" name="Int. J. Syst. Evol. Microbiol.">
        <title>The Global Catalogue of Microorganisms (GCM) 10K type strain sequencing project: providing services to taxonomists for standard genome sequencing and annotation.</title>
        <authorList>
            <consortium name="The Broad Institute Genomics Platform"/>
            <consortium name="The Broad Institute Genome Sequencing Center for Infectious Disease"/>
            <person name="Wu L."/>
            <person name="Ma J."/>
        </authorList>
    </citation>
    <scope>NUCLEOTIDE SEQUENCE [LARGE SCALE GENOMIC DNA]</scope>
    <source>
        <strain evidence="3">JCM 16548</strain>
    </source>
</reference>
<keyword evidence="3" id="KW-1185">Reference proteome</keyword>
<protein>
    <submittedName>
        <fullName evidence="2">Uncharacterized protein</fullName>
    </submittedName>
</protein>
<gene>
    <name evidence="2" type="ORF">GCM10022204_23110</name>
</gene>
<accession>A0ABP7DFQ8</accession>
<evidence type="ECO:0000313" key="2">
    <source>
        <dbReference type="EMBL" id="GAA3705034.1"/>
    </source>
</evidence>
<name>A0ABP7DFQ8_9ACTN</name>
<organism evidence="2 3">
    <name type="scientific">Microlunatus aurantiacus</name>
    <dbReference type="NCBI Taxonomy" id="446786"/>
    <lineage>
        <taxon>Bacteria</taxon>
        <taxon>Bacillati</taxon>
        <taxon>Actinomycetota</taxon>
        <taxon>Actinomycetes</taxon>
        <taxon>Propionibacteriales</taxon>
        <taxon>Propionibacteriaceae</taxon>
        <taxon>Microlunatus</taxon>
    </lineage>
</organism>